<dbReference type="InterPro" id="IPR019758">
    <property type="entry name" value="Pept_S26A_signal_pept_1_CS"/>
</dbReference>
<dbReference type="PANTHER" id="PTHR43390:SF1">
    <property type="entry name" value="CHLOROPLAST PROCESSING PEPTIDASE"/>
    <property type="match status" value="1"/>
</dbReference>
<dbReference type="GO" id="GO:0009003">
    <property type="term" value="F:signal peptidase activity"/>
    <property type="evidence" value="ECO:0007669"/>
    <property type="project" value="UniProtKB-EC"/>
</dbReference>
<dbReference type="GO" id="GO:0006465">
    <property type="term" value="P:signal peptide processing"/>
    <property type="evidence" value="ECO:0007669"/>
    <property type="project" value="InterPro"/>
</dbReference>
<dbReference type="GO" id="GO:0005886">
    <property type="term" value="C:plasma membrane"/>
    <property type="evidence" value="ECO:0007669"/>
    <property type="project" value="UniProtKB-SubCell"/>
</dbReference>
<dbReference type="InterPro" id="IPR019533">
    <property type="entry name" value="Peptidase_S26"/>
</dbReference>
<dbReference type="GO" id="GO:0004252">
    <property type="term" value="F:serine-type endopeptidase activity"/>
    <property type="evidence" value="ECO:0007669"/>
    <property type="project" value="InterPro"/>
</dbReference>
<name>G5IIV4_9FIRM</name>
<organism evidence="10 11">
    <name type="scientific">Hungatella hathewayi WAL-18680</name>
    <dbReference type="NCBI Taxonomy" id="742737"/>
    <lineage>
        <taxon>Bacteria</taxon>
        <taxon>Bacillati</taxon>
        <taxon>Bacillota</taxon>
        <taxon>Clostridia</taxon>
        <taxon>Lachnospirales</taxon>
        <taxon>Lachnospiraceae</taxon>
        <taxon>Hungatella</taxon>
    </lineage>
</organism>
<feature type="domain" description="Peptidase S26" evidence="9">
    <location>
        <begin position="97"/>
        <end position="249"/>
    </location>
</feature>
<keyword evidence="7" id="KW-1133">Transmembrane helix</keyword>
<keyword evidence="11" id="KW-1185">Reference proteome</keyword>
<keyword evidence="7" id="KW-0645">Protease</keyword>
<dbReference type="PROSITE" id="PS00760">
    <property type="entry name" value="SPASE_I_2"/>
    <property type="match status" value="1"/>
</dbReference>
<dbReference type="InterPro" id="IPR036286">
    <property type="entry name" value="LexA/Signal_pep-like_sf"/>
</dbReference>
<dbReference type="OrthoDB" id="9802919at2"/>
<comment type="catalytic activity">
    <reaction evidence="1 7">
        <text>Cleavage of hydrophobic, N-terminal signal or leader sequences from secreted and periplasmic proteins.</text>
        <dbReference type="EC" id="3.4.21.89"/>
    </reaction>
</comment>
<evidence type="ECO:0000256" key="8">
    <source>
        <dbReference type="SAM" id="MobiDB-lite"/>
    </source>
</evidence>
<comment type="subcellular location">
    <subcellularLocation>
        <location evidence="2">Cell membrane</location>
        <topology evidence="2">Single-pass type II membrane protein</topology>
    </subcellularLocation>
    <subcellularLocation>
        <location evidence="7">Membrane</location>
        <topology evidence="7">Single-pass type II membrane protein</topology>
    </subcellularLocation>
</comment>
<dbReference type="AlphaFoldDB" id="G5IIV4"/>
<keyword evidence="7" id="KW-0812">Transmembrane</keyword>
<evidence type="ECO:0000256" key="5">
    <source>
        <dbReference type="ARBA" id="ARBA00022801"/>
    </source>
</evidence>
<proteinExistence type="inferred from homology"/>
<feature type="transmembrane region" description="Helical" evidence="7">
    <location>
        <begin position="92"/>
        <end position="116"/>
    </location>
</feature>
<dbReference type="SUPFAM" id="SSF51306">
    <property type="entry name" value="LexA/Signal peptidase"/>
    <property type="match status" value="1"/>
</dbReference>
<dbReference type="PATRIC" id="fig|742737.3.peg.3411"/>
<keyword evidence="7" id="KW-0472">Membrane</keyword>
<evidence type="ECO:0000259" key="9">
    <source>
        <dbReference type="Pfam" id="PF10502"/>
    </source>
</evidence>
<dbReference type="Pfam" id="PF10502">
    <property type="entry name" value="Peptidase_S26"/>
    <property type="match status" value="1"/>
</dbReference>
<evidence type="ECO:0000256" key="4">
    <source>
        <dbReference type="ARBA" id="ARBA00013208"/>
    </source>
</evidence>
<dbReference type="PROSITE" id="PS00761">
    <property type="entry name" value="SPASE_I_3"/>
    <property type="match status" value="1"/>
</dbReference>
<gene>
    <name evidence="10" type="ORF">HMPREF9473_03432</name>
</gene>
<dbReference type="PANTHER" id="PTHR43390">
    <property type="entry name" value="SIGNAL PEPTIDASE I"/>
    <property type="match status" value="1"/>
</dbReference>
<dbReference type="InterPro" id="IPR000223">
    <property type="entry name" value="Pept_S26A_signal_pept_1"/>
</dbReference>
<accession>G5IIV4</accession>
<keyword evidence="5 7" id="KW-0378">Hydrolase</keyword>
<evidence type="ECO:0000256" key="3">
    <source>
        <dbReference type="ARBA" id="ARBA00009370"/>
    </source>
</evidence>
<comment type="similarity">
    <text evidence="3 7">Belongs to the peptidase S26 family.</text>
</comment>
<evidence type="ECO:0000256" key="6">
    <source>
        <dbReference type="PIRSR" id="PIRSR600223-1"/>
    </source>
</evidence>
<feature type="compositionally biased region" description="Basic residues" evidence="8">
    <location>
        <begin position="9"/>
        <end position="25"/>
    </location>
</feature>
<feature type="active site" evidence="6">
    <location>
        <position position="123"/>
    </location>
</feature>
<dbReference type="Gene3D" id="2.10.109.10">
    <property type="entry name" value="Umud Fragment, subunit A"/>
    <property type="match status" value="1"/>
</dbReference>
<protein>
    <recommendedName>
        <fullName evidence="4 7">Signal peptidase I</fullName>
        <ecNumber evidence="4 7">3.4.21.89</ecNumber>
    </recommendedName>
</protein>
<feature type="region of interest" description="Disordered" evidence="8">
    <location>
        <begin position="1"/>
        <end position="25"/>
    </location>
</feature>
<evidence type="ECO:0000256" key="1">
    <source>
        <dbReference type="ARBA" id="ARBA00000677"/>
    </source>
</evidence>
<dbReference type="EMBL" id="ADLN01000094">
    <property type="protein sequence ID" value="EHI58590.1"/>
    <property type="molecule type" value="Genomic_DNA"/>
</dbReference>
<dbReference type="EC" id="3.4.21.89" evidence="4 7"/>
<comment type="caution">
    <text evidence="10">The sequence shown here is derived from an EMBL/GenBank/DDBJ whole genome shotgun (WGS) entry which is preliminary data.</text>
</comment>
<feature type="active site" evidence="6">
    <location>
        <position position="160"/>
    </location>
</feature>
<dbReference type="CDD" id="cd06530">
    <property type="entry name" value="S26_SPase_I"/>
    <property type="match status" value="1"/>
</dbReference>
<dbReference type="HOGENOM" id="CLU_028723_5_2_9"/>
<evidence type="ECO:0000313" key="11">
    <source>
        <dbReference type="Proteomes" id="UP000005384"/>
    </source>
</evidence>
<evidence type="ECO:0000256" key="2">
    <source>
        <dbReference type="ARBA" id="ARBA00004401"/>
    </source>
</evidence>
<dbReference type="InterPro" id="IPR019757">
    <property type="entry name" value="Pept_S26A_signal_pept_1_Lys-AS"/>
</dbReference>
<dbReference type="PRINTS" id="PR00727">
    <property type="entry name" value="LEADERPTASE"/>
</dbReference>
<evidence type="ECO:0000256" key="7">
    <source>
        <dbReference type="RuleBase" id="RU362042"/>
    </source>
</evidence>
<sequence>METAESKGKSRKSRRKDREKRNRKPSHFSTVRFGGFEEGQIICYLWEIVKALEAERTADARGANGLRELEKRMRGRVRVEMRRYFVRRRARGIRILAGIVAAALGIGSLFFFLIGIDHVAGTSMYPYINDGDWIVYSRLGGEIRRDEVVVFEKGGETFVKRIAGLPGDKVEINGAGSRVVVNGVQVRENYVTLTDTGKGEPDDKMGAPQTVMNGQYLVLGDNRAVSIDSRDSNIGTIAEEAVLGRVILIVRAGGS</sequence>
<dbReference type="Proteomes" id="UP000005384">
    <property type="component" value="Unassembled WGS sequence"/>
</dbReference>
<dbReference type="RefSeq" id="WP_006781422.1">
    <property type="nucleotide sequence ID" value="NZ_CP040506.1"/>
</dbReference>
<reference evidence="10 11" key="1">
    <citation type="submission" date="2011-08" db="EMBL/GenBank/DDBJ databases">
        <title>The Genome Sequence of Clostridium hathewayi WAL-18680.</title>
        <authorList>
            <consortium name="The Broad Institute Genome Sequencing Platform"/>
            <person name="Earl A."/>
            <person name="Ward D."/>
            <person name="Feldgarden M."/>
            <person name="Gevers D."/>
            <person name="Finegold S.M."/>
            <person name="Summanen P.H."/>
            <person name="Molitoris D.R."/>
            <person name="Song M."/>
            <person name="Daigneault M."/>
            <person name="Allen-Vercoe E."/>
            <person name="Young S.K."/>
            <person name="Zeng Q."/>
            <person name="Gargeya S."/>
            <person name="Fitzgerald M."/>
            <person name="Haas B."/>
            <person name="Abouelleil A."/>
            <person name="Alvarado L."/>
            <person name="Arachchi H.M."/>
            <person name="Berlin A."/>
            <person name="Brown A."/>
            <person name="Chapman S.B."/>
            <person name="Chen Z."/>
            <person name="Dunbar C."/>
            <person name="Freedman E."/>
            <person name="Gearin G."/>
            <person name="Gellesch M."/>
            <person name="Goldberg J."/>
            <person name="Griggs A."/>
            <person name="Gujja S."/>
            <person name="Heiman D."/>
            <person name="Howarth C."/>
            <person name="Larson L."/>
            <person name="Lui A."/>
            <person name="MacDonald P.J.P."/>
            <person name="Montmayeur A."/>
            <person name="Murphy C."/>
            <person name="Neiman D."/>
            <person name="Pearson M."/>
            <person name="Priest M."/>
            <person name="Roberts A."/>
            <person name="Saif S."/>
            <person name="Shea T."/>
            <person name="Shenoy N."/>
            <person name="Sisk P."/>
            <person name="Stolte C."/>
            <person name="Sykes S."/>
            <person name="Wortman J."/>
            <person name="Nusbaum C."/>
            <person name="Birren B."/>
        </authorList>
    </citation>
    <scope>NUCLEOTIDE SEQUENCE [LARGE SCALE GENOMIC DNA]</scope>
    <source>
        <strain evidence="10 11">WAL-18680</strain>
    </source>
</reference>
<dbReference type="NCBIfam" id="TIGR02227">
    <property type="entry name" value="sigpep_I_bact"/>
    <property type="match status" value="1"/>
</dbReference>
<evidence type="ECO:0000313" key="10">
    <source>
        <dbReference type="EMBL" id="EHI58590.1"/>
    </source>
</evidence>